<feature type="chain" id="PRO_5046288958" evidence="1">
    <location>
        <begin position="29"/>
        <end position="217"/>
    </location>
</feature>
<feature type="signal peptide" evidence="1">
    <location>
        <begin position="1"/>
        <end position="28"/>
    </location>
</feature>
<sequence>MMKRKKMVPILALTMALVASNVYSITHAAGNFTTYTNASEDEHSDREVGSYSQEFSHEIQPLDTGISYYRDGYVKGSGYTEYYKDDKRFYSLHKEYVTVAPGVEVKAQYTRNVSETVDSKHSFKGDVEFPISLVKTELGYQYTKSTTHEIKKGQAVDATFKQPGEYLVVVWAVGEVYEVYADWRAKVYPNKDTIVRDRYIGSITVPTNYQHTEVIKQ</sequence>
<organism evidence="2 3">
    <name type="scientific">Brevibacillus ruminantium</name>
    <dbReference type="NCBI Taxonomy" id="2950604"/>
    <lineage>
        <taxon>Bacteria</taxon>
        <taxon>Bacillati</taxon>
        <taxon>Bacillota</taxon>
        <taxon>Bacilli</taxon>
        <taxon>Bacillales</taxon>
        <taxon>Paenibacillaceae</taxon>
        <taxon>Brevibacillus</taxon>
    </lineage>
</organism>
<accession>A0ABY4WFM7</accession>
<dbReference type="EMBL" id="CP098755">
    <property type="protein sequence ID" value="USG65961.1"/>
    <property type="molecule type" value="Genomic_DNA"/>
</dbReference>
<name>A0ABY4WFM7_9BACL</name>
<keyword evidence="1" id="KW-0732">Signal</keyword>
<keyword evidence="3" id="KW-1185">Reference proteome</keyword>
<evidence type="ECO:0000313" key="3">
    <source>
        <dbReference type="Proteomes" id="UP001056500"/>
    </source>
</evidence>
<dbReference type="RefSeq" id="WP_251873045.1">
    <property type="nucleotide sequence ID" value="NZ_CP098755.1"/>
</dbReference>
<reference evidence="2" key="1">
    <citation type="submission" date="2022-06" db="EMBL/GenBank/DDBJ databases">
        <title>Genome sequencing of Brevibacillus sp. BB3-R1.</title>
        <authorList>
            <person name="Heo J."/>
            <person name="Lee D."/>
            <person name="Won M."/>
            <person name="Han B.-H."/>
            <person name="Hong S.-B."/>
            <person name="Kwon S.-W."/>
        </authorList>
    </citation>
    <scope>NUCLEOTIDE SEQUENCE</scope>
    <source>
        <strain evidence="2">BB3-R1</strain>
    </source>
</reference>
<evidence type="ECO:0000256" key="1">
    <source>
        <dbReference type="SAM" id="SignalP"/>
    </source>
</evidence>
<gene>
    <name evidence="2" type="ORF">NDK47_00970</name>
</gene>
<evidence type="ECO:0000313" key="2">
    <source>
        <dbReference type="EMBL" id="USG65961.1"/>
    </source>
</evidence>
<protein>
    <submittedName>
        <fullName evidence="2">Uncharacterized protein</fullName>
    </submittedName>
</protein>
<proteinExistence type="predicted"/>
<dbReference type="Proteomes" id="UP001056500">
    <property type="component" value="Chromosome"/>
</dbReference>